<gene>
    <name evidence="1" type="ORF">GCM10011579_067620</name>
</gene>
<proteinExistence type="predicted"/>
<dbReference type="EMBL" id="BMMM01000014">
    <property type="protein sequence ID" value="GGN81277.1"/>
    <property type="molecule type" value="Genomic_DNA"/>
</dbReference>
<keyword evidence="2" id="KW-1185">Reference proteome</keyword>
<comment type="caution">
    <text evidence="1">The sequence shown here is derived from an EMBL/GenBank/DDBJ whole genome shotgun (WGS) entry which is preliminary data.</text>
</comment>
<dbReference type="Proteomes" id="UP000600365">
    <property type="component" value="Unassembled WGS sequence"/>
</dbReference>
<reference evidence="1 2" key="1">
    <citation type="journal article" date="2014" name="Int. J. Syst. Evol. Microbiol.">
        <title>Complete genome sequence of Corynebacterium casei LMG S-19264T (=DSM 44701T), isolated from a smear-ripened cheese.</title>
        <authorList>
            <consortium name="US DOE Joint Genome Institute (JGI-PGF)"/>
            <person name="Walter F."/>
            <person name="Albersmeier A."/>
            <person name="Kalinowski J."/>
            <person name="Ruckert C."/>
        </authorList>
    </citation>
    <scope>NUCLEOTIDE SEQUENCE [LARGE SCALE GENOMIC DNA]</scope>
    <source>
        <strain evidence="1 2">CGMCC 4.7111</strain>
    </source>
</reference>
<name>A0A918D7J0_9ACTN</name>
<dbReference type="AlphaFoldDB" id="A0A918D7J0"/>
<evidence type="ECO:0000313" key="1">
    <source>
        <dbReference type="EMBL" id="GGN81277.1"/>
    </source>
</evidence>
<protein>
    <submittedName>
        <fullName evidence="1">Uncharacterized protein</fullName>
    </submittedName>
</protein>
<accession>A0A918D7J0</accession>
<sequence>MDFAEPTMADGTYRLYDDERYAAPTWDETCGRSTMSVNVNSQSMARFGSSFASTFRMLDKDTYWVDIDGFQDCDSTADVITCAQRP</sequence>
<organism evidence="1 2">
    <name type="scientific">Streptomyces albiflavescens</name>
    <dbReference type="NCBI Taxonomy" id="1623582"/>
    <lineage>
        <taxon>Bacteria</taxon>
        <taxon>Bacillati</taxon>
        <taxon>Actinomycetota</taxon>
        <taxon>Actinomycetes</taxon>
        <taxon>Kitasatosporales</taxon>
        <taxon>Streptomycetaceae</taxon>
        <taxon>Streptomyces</taxon>
    </lineage>
</organism>
<evidence type="ECO:0000313" key="2">
    <source>
        <dbReference type="Proteomes" id="UP000600365"/>
    </source>
</evidence>
<dbReference type="RefSeq" id="WP_229703531.1">
    <property type="nucleotide sequence ID" value="NZ_BMMM01000014.1"/>
</dbReference>